<feature type="domain" description="Phosphatidic acid phosphatase type 2/haloperoxidase" evidence="3">
    <location>
        <begin position="62"/>
        <end position="178"/>
    </location>
</feature>
<feature type="transmembrane region" description="Helical" evidence="2">
    <location>
        <begin position="64"/>
        <end position="89"/>
    </location>
</feature>
<feature type="transmembrane region" description="Helical" evidence="2">
    <location>
        <begin position="135"/>
        <end position="157"/>
    </location>
</feature>
<name>A0ABP6SII8_9ACTN</name>
<evidence type="ECO:0000313" key="4">
    <source>
        <dbReference type="EMBL" id="GAA3377459.1"/>
    </source>
</evidence>
<dbReference type="InterPro" id="IPR000326">
    <property type="entry name" value="PAP2/HPO"/>
</dbReference>
<accession>A0ABP6SII8</accession>
<dbReference type="InterPro" id="IPR036938">
    <property type="entry name" value="PAP2/HPO_sf"/>
</dbReference>
<evidence type="ECO:0000256" key="1">
    <source>
        <dbReference type="SAM" id="MobiDB-lite"/>
    </source>
</evidence>
<comment type="caution">
    <text evidence="4">The sequence shown here is derived from an EMBL/GenBank/DDBJ whole genome shotgun (WGS) entry which is preliminary data.</text>
</comment>
<keyword evidence="2" id="KW-1133">Transmembrane helix</keyword>
<gene>
    <name evidence="4" type="ORF">GCM10020367_53210</name>
</gene>
<sequence>MVVVSRHGSPFPVDEDLLSWSVEHSPAWAVAVARGVTVTGTGVIAYALAALAGVIAGRTARQRILAAAASMLCLAVGQALRYAVMYAVARPRPPVQDWATHASGWAFPSGHSTTAAITAGLLVTAILVRSPPGRAFIAAVVVCWGVSVGLTRVYLGVHWFSDVVGGWLFALAWIGLCLCATAGRRPPAVTAPKRPEALGTDDDRTPPGSR</sequence>
<dbReference type="PANTHER" id="PTHR14969">
    <property type="entry name" value="SPHINGOSINE-1-PHOSPHATE PHOSPHOHYDROLASE"/>
    <property type="match status" value="1"/>
</dbReference>
<dbReference type="PANTHER" id="PTHR14969:SF13">
    <property type="entry name" value="AT30094P"/>
    <property type="match status" value="1"/>
</dbReference>
<dbReference type="EMBL" id="BAAAYL010000001">
    <property type="protein sequence ID" value="GAA3377459.1"/>
    <property type="molecule type" value="Genomic_DNA"/>
</dbReference>
<feature type="region of interest" description="Disordered" evidence="1">
    <location>
        <begin position="186"/>
        <end position="210"/>
    </location>
</feature>
<evidence type="ECO:0000259" key="3">
    <source>
        <dbReference type="SMART" id="SM00014"/>
    </source>
</evidence>
<protein>
    <submittedName>
        <fullName evidence="4">Phosphatase PAP2 family protein</fullName>
    </submittedName>
</protein>
<organism evidence="4 5">
    <name type="scientific">Streptomyces sannanensis</name>
    <dbReference type="NCBI Taxonomy" id="285536"/>
    <lineage>
        <taxon>Bacteria</taxon>
        <taxon>Bacillati</taxon>
        <taxon>Actinomycetota</taxon>
        <taxon>Actinomycetes</taxon>
        <taxon>Kitasatosporales</taxon>
        <taxon>Streptomycetaceae</taxon>
        <taxon>Streptomyces</taxon>
    </lineage>
</organism>
<keyword evidence="5" id="KW-1185">Reference proteome</keyword>
<keyword evidence="2" id="KW-0472">Membrane</keyword>
<dbReference type="SUPFAM" id="SSF48317">
    <property type="entry name" value="Acid phosphatase/Vanadium-dependent haloperoxidase"/>
    <property type="match status" value="1"/>
</dbReference>
<reference evidence="5" key="1">
    <citation type="journal article" date="2019" name="Int. J. Syst. Evol. Microbiol.">
        <title>The Global Catalogue of Microorganisms (GCM) 10K type strain sequencing project: providing services to taxonomists for standard genome sequencing and annotation.</title>
        <authorList>
            <consortium name="The Broad Institute Genomics Platform"/>
            <consortium name="The Broad Institute Genome Sequencing Center for Infectious Disease"/>
            <person name="Wu L."/>
            <person name="Ma J."/>
        </authorList>
    </citation>
    <scope>NUCLEOTIDE SEQUENCE [LARGE SCALE GENOMIC DNA]</scope>
    <source>
        <strain evidence="5">JCM 9651</strain>
    </source>
</reference>
<feature type="transmembrane region" description="Helical" evidence="2">
    <location>
        <begin position="27"/>
        <end position="52"/>
    </location>
</feature>
<dbReference type="CDD" id="cd03392">
    <property type="entry name" value="PAP2_like_2"/>
    <property type="match status" value="1"/>
</dbReference>
<dbReference type="Gene3D" id="1.20.144.10">
    <property type="entry name" value="Phosphatidic acid phosphatase type 2/haloperoxidase"/>
    <property type="match status" value="1"/>
</dbReference>
<feature type="compositionally biased region" description="Basic and acidic residues" evidence="1">
    <location>
        <begin position="193"/>
        <end position="210"/>
    </location>
</feature>
<dbReference type="SMART" id="SM00014">
    <property type="entry name" value="acidPPc"/>
    <property type="match status" value="1"/>
</dbReference>
<evidence type="ECO:0000256" key="2">
    <source>
        <dbReference type="SAM" id="Phobius"/>
    </source>
</evidence>
<keyword evidence="2" id="KW-0812">Transmembrane</keyword>
<feature type="transmembrane region" description="Helical" evidence="2">
    <location>
        <begin position="109"/>
        <end position="128"/>
    </location>
</feature>
<feature type="transmembrane region" description="Helical" evidence="2">
    <location>
        <begin position="163"/>
        <end position="183"/>
    </location>
</feature>
<evidence type="ECO:0000313" key="5">
    <source>
        <dbReference type="Proteomes" id="UP001499990"/>
    </source>
</evidence>
<dbReference type="Proteomes" id="UP001499990">
    <property type="component" value="Unassembled WGS sequence"/>
</dbReference>
<proteinExistence type="predicted"/>
<dbReference type="Pfam" id="PF01569">
    <property type="entry name" value="PAP2"/>
    <property type="match status" value="1"/>
</dbReference>